<keyword evidence="3" id="KW-1185">Reference proteome</keyword>
<sequence>MVQYTKNNVEHQINQRNTQKTKNNRADEKQRNIEPTGHQEKSFKDRNFHEPNLEKELDAVLEPNFSAHDSSDDNSRDDKHSNNED</sequence>
<accession>A0A1X0Q8A0</accession>
<dbReference type="Proteomes" id="UP000192356">
    <property type="component" value="Unassembled WGS sequence"/>
</dbReference>
<feature type="compositionally biased region" description="Basic and acidic residues" evidence="1">
    <location>
        <begin position="69"/>
        <end position="85"/>
    </location>
</feature>
<proteinExistence type="predicted"/>
<feature type="compositionally biased region" description="Polar residues" evidence="1">
    <location>
        <begin position="1"/>
        <end position="21"/>
    </location>
</feature>
<dbReference type="AlphaFoldDB" id="A0A1X0Q8A0"/>
<evidence type="ECO:0000313" key="3">
    <source>
        <dbReference type="Proteomes" id="UP000192356"/>
    </source>
</evidence>
<name>A0A1X0Q8A0_9MICR</name>
<dbReference type="EMBL" id="LVKB01000147">
    <property type="protein sequence ID" value="ORD95967.1"/>
    <property type="molecule type" value="Genomic_DNA"/>
</dbReference>
<gene>
    <name evidence="2" type="ORF">HERIO_2048</name>
</gene>
<feature type="region of interest" description="Disordered" evidence="1">
    <location>
        <begin position="1"/>
        <end position="85"/>
    </location>
</feature>
<comment type="caution">
    <text evidence="2">The sequence shown here is derived from an EMBL/GenBank/DDBJ whole genome shotgun (WGS) entry which is preliminary data.</text>
</comment>
<dbReference type="VEuPathDB" id="MicrosporidiaDB:HERIO_2048"/>
<protein>
    <submittedName>
        <fullName evidence="2">Uncharacterized protein</fullName>
    </submittedName>
</protein>
<feature type="compositionally biased region" description="Basic and acidic residues" evidence="1">
    <location>
        <begin position="24"/>
        <end position="58"/>
    </location>
</feature>
<evidence type="ECO:0000256" key="1">
    <source>
        <dbReference type="SAM" id="MobiDB-lite"/>
    </source>
</evidence>
<reference evidence="2 3" key="1">
    <citation type="journal article" date="2017" name="Environ. Microbiol.">
        <title>Decay of the glycolytic pathway and adaptation to intranuclear parasitism within Enterocytozoonidae microsporidia.</title>
        <authorList>
            <person name="Wiredu Boakye D."/>
            <person name="Jaroenlak P."/>
            <person name="Prachumwat A."/>
            <person name="Williams T.A."/>
            <person name="Bateman K.S."/>
            <person name="Itsathitphaisarn O."/>
            <person name="Sritunyalucksana K."/>
            <person name="Paszkiewicz K.H."/>
            <person name="Moore K.A."/>
            <person name="Stentiford G.D."/>
            <person name="Williams B.A."/>
        </authorList>
    </citation>
    <scope>NUCLEOTIDE SEQUENCE [LARGE SCALE GENOMIC DNA]</scope>
    <source>
        <strain evidence="2 3">GB1</strain>
    </source>
</reference>
<dbReference type="VEuPathDB" id="MicrosporidiaDB:A0H76_2336"/>
<organism evidence="2 3">
    <name type="scientific">Hepatospora eriocheir</name>
    <dbReference type="NCBI Taxonomy" id="1081669"/>
    <lineage>
        <taxon>Eukaryota</taxon>
        <taxon>Fungi</taxon>
        <taxon>Fungi incertae sedis</taxon>
        <taxon>Microsporidia</taxon>
        <taxon>Hepatosporidae</taxon>
        <taxon>Hepatospora</taxon>
    </lineage>
</organism>
<evidence type="ECO:0000313" key="2">
    <source>
        <dbReference type="EMBL" id="ORD95967.1"/>
    </source>
</evidence>